<sequence>MAFVNEMNDFITSTSNKSVRIWGTFPPRNNATNVDKSVAVQHWAAFEDNALHDFIRNGYSVLNSYDAFYIVTKYSGSYQQSLNLSAVFLADPSVPGGGPFYPGIFNWANASDNAQRDDPRVLGYVAPLWNDYGPNATTVLETFWAWRDGLPGLADKLWGGRLGEDEYGEVFGKLVSEAPGQNLERRVRSKGDVVVEYDFTQGAGHGRKGEWHDRRPDGRHGQHRRGVVVEDRSGNGYDARTDCELSSDCGIHITPHCSLRTPLSSKGRNYTLSMTLYPTSSAPGQLLIGRDSRLLLGNGTSGQVMLVSGGNAYALNYTLPIKQWSDVSLVGRGDATFFKVNGEMEMQFLTRIGVNGERFVEREIAIEAPLAVLGGGEGEFEGWVRHFKLMASA</sequence>
<name>A0ACC3DWS3_9PEZI</name>
<protein>
    <submittedName>
        <fullName evidence="1">Uncharacterized protein</fullName>
    </submittedName>
</protein>
<organism evidence="1 2">
    <name type="scientific">Coniosporium uncinatum</name>
    <dbReference type="NCBI Taxonomy" id="93489"/>
    <lineage>
        <taxon>Eukaryota</taxon>
        <taxon>Fungi</taxon>
        <taxon>Dikarya</taxon>
        <taxon>Ascomycota</taxon>
        <taxon>Pezizomycotina</taxon>
        <taxon>Dothideomycetes</taxon>
        <taxon>Dothideomycetes incertae sedis</taxon>
        <taxon>Coniosporium</taxon>
    </lineage>
</organism>
<evidence type="ECO:0000313" key="2">
    <source>
        <dbReference type="Proteomes" id="UP001186974"/>
    </source>
</evidence>
<accession>A0ACC3DWS3</accession>
<keyword evidence="2" id="KW-1185">Reference proteome</keyword>
<proteinExistence type="predicted"/>
<evidence type="ECO:0000313" key="1">
    <source>
        <dbReference type="EMBL" id="KAK3081155.1"/>
    </source>
</evidence>
<dbReference type="Proteomes" id="UP001186974">
    <property type="component" value="Unassembled WGS sequence"/>
</dbReference>
<dbReference type="EMBL" id="JAWDJW010000265">
    <property type="protein sequence ID" value="KAK3081155.1"/>
    <property type="molecule type" value="Genomic_DNA"/>
</dbReference>
<comment type="caution">
    <text evidence="1">The sequence shown here is derived from an EMBL/GenBank/DDBJ whole genome shotgun (WGS) entry which is preliminary data.</text>
</comment>
<reference evidence="1" key="1">
    <citation type="submission" date="2024-09" db="EMBL/GenBank/DDBJ databases">
        <title>Black Yeasts Isolated from many extreme environments.</title>
        <authorList>
            <person name="Coleine C."/>
            <person name="Stajich J.E."/>
            <person name="Selbmann L."/>
        </authorList>
    </citation>
    <scope>NUCLEOTIDE SEQUENCE</scope>
    <source>
        <strain evidence="1">CCFEE 5737</strain>
    </source>
</reference>
<gene>
    <name evidence="1" type="ORF">LTS18_009710</name>
</gene>